<protein>
    <submittedName>
        <fullName evidence="1">Uncharacterized protein</fullName>
    </submittedName>
</protein>
<accession>A0A0B0Q2M7</accession>
<dbReference type="EMBL" id="KN454765">
    <property type="protein sequence ID" value="KHG30171.1"/>
    <property type="molecule type" value="Genomic_DNA"/>
</dbReference>
<name>A0A0B0Q2M7_GOSAR</name>
<proteinExistence type="predicted"/>
<keyword evidence="2" id="KW-1185">Reference proteome</keyword>
<sequence length="27" mass="3145">MPTSQTWSYMKTYIDADSPAMVLHEIK</sequence>
<evidence type="ECO:0000313" key="2">
    <source>
        <dbReference type="Proteomes" id="UP000032142"/>
    </source>
</evidence>
<organism evidence="1 2">
    <name type="scientific">Gossypium arboreum</name>
    <name type="common">Tree cotton</name>
    <name type="synonym">Gossypium nanking</name>
    <dbReference type="NCBI Taxonomy" id="29729"/>
    <lineage>
        <taxon>Eukaryota</taxon>
        <taxon>Viridiplantae</taxon>
        <taxon>Streptophyta</taxon>
        <taxon>Embryophyta</taxon>
        <taxon>Tracheophyta</taxon>
        <taxon>Spermatophyta</taxon>
        <taxon>Magnoliopsida</taxon>
        <taxon>eudicotyledons</taxon>
        <taxon>Gunneridae</taxon>
        <taxon>Pentapetalae</taxon>
        <taxon>rosids</taxon>
        <taxon>malvids</taxon>
        <taxon>Malvales</taxon>
        <taxon>Malvaceae</taxon>
        <taxon>Malvoideae</taxon>
        <taxon>Gossypium</taxon>
    </lineage>
</organism>
<evidence type="ECO:0000313" key="1">
    <source>
        <dbReference type="EMBL" id="KHG30171.1"/>
    </source>
</evidence>
<dbReference type="Proteomes" id="UP000032142">
    <property type="component" value="Unassembled WGS sequence"/>
</dbReference>
<dbReference type="AlphaFoldDB" id="A0A0B0Q2M7"/>
<reference evidence="2" key="1">
    <citation type="submission" date="2014-09" db="EMBL/GenBank/DDBJ databases">
        <authorList>
            <person name="Mudge J."/>
            <person name="Ramaraj T."/>
            <person name="Lindquist I.E."/>
            <person name="Bharti A.K."/>
            <person name="Sundararajan A."/>
            <person name="Cameron C.T."/>
            <person name="Woodward J.E."/>
            <person name="May G.D."/>
            <person name="Brubaker C."/>
            <person name="Broadhvest J."/>
            <person name="Wilkins T.A."/>
        </authorList>
    </citation>
    <scope>NUCLEOTIDE SEQUENCE</scope>
    <source>
        <strain evidence="2">cv. AKA8401</strain>
    </source>
</reference>
<gene>
    <name evidence="1" type="ORF">F383_11246</name>
</gene>